<dbReference type="EMBL" id="PFEK01000047">
    <property type="protein sequence ID" value="PJE67435.1"/>
    <property type="molecule type" value="Genomic_DNA"/>
</dbReference>
<proteinExistence type="predicted"/>
<evidence type="ECO:0000313" key="1">
    <source>
        <dbReference type="EMBL" id="PJE67435.1"/>
    </source>
</evidence>
<dbReference type="Gene3D" id="3.40.50.620">
    <property type="entry name" value="HUPs"/>
    <property type="match status" value="1"/>
</dbReference>
<feature type="non-terminal residue" evidence="1">
    <location>
        <position position="48"/>
    </location>
</feature>
<reference evidence="2" key="1">
    <citation type="submission" date="2017-09" db="EMBL/GenBank/DDBJ databases">
        <title>Depth-based differentiation of microbial function through sediment-hosted aquifers and enrichment of novel symbionts in the deep terrestrial subsurface.</title>
        <authorList>
            <person name="Probst A.J."/>
            <person name="Ladd B."/>
            <person name="Jarett J.K."/>
            <person name="Geller-Mcgrath D.E."/>
            <person name="Sieber C.M.K."/>
            <person name="Emerson J.B."/>
            <person name="Anantharaman K."/>
            <person name="Thomas B.C."/>
            <person name="Malmstrom R."/>
            <person name="Stieglmeier M."/>
            <person name="Klingl A."/>
            <person name="Woyke T."/>
            <person name="Ryan C.M."/>
            <person name="Banfield J.F."/>
        </authorList>
    </citation>
    <scope>NUCLEOTIDE SEQUENCE [LARGE SCALE GENOMIC DNA]</scope>
</reference>
<name>A0A2M8L3E1_9BACT</name>
<sequence length="48" mass="5545">LATIKYRKKRWNPYLSIWEVGADQKFHFEQSFAAAEMLGYARLPAGQG</sequence>
<dbReference type="Proteomes" id="UP000231474">
    <property type="component" value="Unassembled WGS sequence"/>
</dbReference>
<feature type="non-terminal residue" evidence="1">
    <location>
        <position position="1"/>
    </location>
</feature>
<comment type="caution">
    <text evidence="1">The sequence shown here is derived from an EMBL/GenBank/DDBJ whole genome shotgun (WGS) entry which is preliminary data.</text>
</comment>
<accession>A0A2M8L3E1</accession>
<gene>
    <name evidence="1" type="ORF">COU95_02415</name>
</gene>
<dbReference type="InterPro" id="IPR014729">
    <property type="entry name" value="Rossmann-like_a/b/a_fold"/>
</dbReference>
<evidence type="ECO:0000313" key="2">
    <source>
        <dbReference type="Proteomes" id="UP000231474"/>
    </source>
</evidence>
<dbReference type="AlphaFoldDB" id="A0A2M8L3E1"/>
<organism evidence="1 2">
    <name type="scientific">Candidatus Shapirobacteria bacterium CG10_big_fil_rev_8_21_14_0_10_40_9</name>
    <dbReference type="NCBI Taxonomy" id="1974888"/>
    <lineage>
        <taxon>Bacteria</taxon>
        <taxon>Candidatus Shapironibacteriota</taxon>
    </lineage>
</organism>
<protein>
    <submittedName>
        <fullName evidence="1">Uncharacterized protein</fullName>
    </submittedName>
</protein>